<gene>
    <name evidence="9" type="ORF">A3C96_03615</name>
</gene>
<evidence type="ECO:0000256" key="1">
    <source>
        <dbReference type="ARBA" id="ARBA00004651"/>
    </source>
</evidence>
<keyword evidence="5 7" id="KW-1133">Transmembrane helix</keyword>
<feature type="transmembrane region" description="Helical" evidence="7">
    <location>
        <begin position="249"/>
        <end position="270"/>
    </location>
</feature>
<dbReference type="GO" id="GO:0022857">
    <property type="term" value="F:transmembrane transporter activity"/>
    <property type="evidence" value="ECO:0007669"/>
    <property type="project" value="InterPro"/>
</dbReference>
<dbReference type="GO" id="GO:0005886">
    <property type="term" value="C:plasma membrane"/>
    <property type="evidence" value="ECO:0007669"/>
    <property type="project" value="UniProtKB-SubCell"/>
</dbReference>
<feature type="transmembrane region" description="Helical" evidence="7">
    <location>
        <begin position="282"/>
        <end position="300"/>
    </location>
</feature>
<feature type="transmembrane region" description="Helical" evidence="7">
    <location>
        <begin position="177"/>
        <end position="194"/>
    </location>
</feature>
<dbReference type="Gene3D" id="1.20.1250.20">
    <property type="entry name" value="MFS general substrate transporter like domains"/>
    <property type="match status" value="2"/>
</dbReference>
<evidence type="ECO:0000256" key="7">
    <source>
        <dbReference type="SAM" id="Phobius"/>
    </source>
</evidence>
<dbReference type="InterPro" id="IPR036259">
    <property type="entry name" value="MFS_trans_sf"/>
</dbReference>
<dbReference type="PROSITE" id="PS50850">
    <property type="entry name" value="MFS"/>
    <property type="match status" value="1"/>
</dbReference>
<feature type="domain" description="Major facilitator superfamily (MFS) profile" evidence="8">
    <location>
        <begin position="175"/>
        <end position="393"/>
    </location>
</feature>
<accession>A0A1F7U3E9</accession>
<evidence type="ECO:0000256" key="3">
    <source>
        <dbReference type="ARBA" id="ARBA00022475"/>
    </source>
</evidence>
<keyword evidence="2" id="KW-0813">Transport</keyword>
<comment type="caution">
    <text evidence="9">The sequence shown here is derived from an EMBL/GenBank/DDBJ whole genome shotgun (WGS) entry which is preliminary data.</text>
</comment>
<name>A0A1F7U3E9_9BACT</name>
<sequence>MPTGHLRHYLEHYFAPHPSKEVREMFASTAILDFAVSSVMVFEPIYLFKIGFTVPQILLFFAALYVLYFFALPIGGRICRRHGYEHSILYSSPFLILYYISLYALQWDRRLLVVALFALVVQKILYWPGYHANLALHGDGQEGGREVSNMYAVAGIASALGPLFGGAIIAWGGFQTLFLVVAGLIIVSNLPLWSSPELFEPHPFPYGAALARVFKPETRRQAVGFAGYGEELFALTIWPLFIALTVQGYVAAGVVLSLSMLLTVLVTLYIGRMADEDGRERVMRSGVVYVVASWLIRPLVSGGLGAFLADAFYRVSKNTAAVPMTAMIYDGARRNHVMASVIFFEMSLSAGKALAALLGALIFWKFPAAAAWPAAFILAAVFASLFMLIREEK</sequence>
<comment type="subcellular location">
    <subcellularLocation>
        <location evidence="1">Cell membrane</location>
        <topology evidence="1">Multi-pass membrane protein</topology>
    </subcellularLocation>
</comment>
<feature type="transmembrane region" description="Helical" evidence="7">
    <location>
        <begin position="341"/>
        <end position="364"/>
    </location>
</feature>
<keyword evidence="6 7" id="KW-0472">Membrane</keyword>
<evidence type="ECO:0000313" key="10">
    <source>
        <dbReference type="Proteomes" id="UP000177088"/>
    </source>
</evidence>
<feature type="transmembrane region" description="Helical" evidence="7">
    <location>
        <begin position="370"/>
        <end position="389"/>
    </location>
</feature>
<keyword evidence="4 7" id="KW-0812">Transmembrane</keyword>
<evidence type="ECO:0000313" key="9">
    <source>
        <dbReference type="EMBL" id="OGL72761.1"/>
    </source>
</evidence>
<organism evidence="9 10">
    <name type="scientific">Candidatus Uhrbacteria bacterium RIFCSPHIGHO2_02_FULL_60_10</name>
    <dbReference type="NCBI Taxonomy" id="1802392"/>
    <lineage>
        <taxon>Bacteria</taxon>
        <taxon>Candidatus Uhriibacteriota</taxon>
    </lineage>
</organism>
<feature type="transmembrane region" description="Helical" evidence="7">
    <location>
        <begin position="150"/>
        <end position="171"/>
    </location>
</feature>
<dbReference type="Pfam" id="PF07690">
    <property type="entry name" value="MFS_1"/>
    <property type="match status" value="1"/>
</dbReference>
<proteinExistence type="predicted"/>
<protein>
    <recommendedName>
        <fullName evidence="8">Major facilitator superfamily (MFS) profile domain-containing protein</fullName>
    </recommendedName>
</protein>
<feature type="transmembrane region" description="Helical" evidence="7">
    <location>
        <begin position="87"/>
        <end position="105"/>
    </location>
</feature>
<feature type="transmembrane region" description="Helical" evidence="7">
    <location>
        <begin position="54"/>
        <end position="75"/>
    </location>
</feature>
<evidence type="ECO:0000256" key="6">
    <source>
        <dbReference type="ARBA" id="ARBA00023136"/>
    </source>
</evidence>
<evidence type="ECO:0000256" key="2">
    <source>
        <dbReference type="ARBA" id="ARBA00022448"/>
    </source>
</evidence>
<dbReference type="AlphaFoldDB" id="A0A1F7U3E9"/>
<dbReference type="InterPro" id="IPR020846">
    <property type="entry name" value="MFS_dom"/>
</dbReference>
<dbReference type="Proteomes" id="UP000177088">
    <property type="component" value="Unassembled WGS sequence"/>
</dbReference>
<reference evidence="9 10" key="1">
    <citation type="journal article" date="2016" name="Nat. Commun.">
        <title>Thousands of microbial genomes shed light on interconnected biogeochemical processes in an aquifer system.</title>
        <authorList>
            <person name="Anantharaman K."/>
            <person name="Brown C.T."/>
            <person name="Hug L.A."/>
            <person name="Sharon I."/>
            <person name="Castelle C.J."/>
            <person name="Probst A.J."/>
            <person name="Thomas B.C."/>
            <person name="Singh A."/>
            <person name="Wilkins M.J."/>
            <person name="Karaoz U."/>
            <person name="Brodie E.L."/>
            <person name="Williams K.H."/>
            <person name="Hubbard S.S."/>
            <person name="Banfield J.F."/>
        </authorList>
    </citation>
    <scope>NUCLEOTIDE SEQUENCE [LARGE SCALE GENOMIC DNA]</scope>
</reference>
<dbReference type="InterPro" id="IPR011701">
    <property type="entry name" value="MFS"/>
</dbReference>
<feature type="transmembrane region" description="Helical" evidence="7">
    <location>
        <begin position="111"/>
        <end position="129"/>
    </location>
</feature>
<dbReference type="InterPro" id="IPR050171">
    <property type="entry name" value="MFS_Transporters"/>
</dbReference>
<evidence type="ECO:0000256" key="4">
    <source>
        <dbReference type="ARBA" id="ARBA00022692"/>
    </source>
</evidence>
<feature type="transmembrane region" description="Helical" evidence="7">
    <location>
        <begin position="222"/>
        <end position="243"/>
    </location>
</feature>
<dbReference type="PANTHER" id="PTHR23517">
    <property type="entry name" value="RESISTANCE PROTEIN MDTM, PUTATIVE-RELATED-RELATED"/>
    <property type="match status" value="1"/>
</dbReference>
<evidence type="ECO:0000256" key="5">
    <source>
        <dbReference type="ARBA" id="ARBA00022989"/>
    </source>
</evidence>
<evidence type="ECO:0000259" key="8">
    <source>
        <dbReference type="PROSITE" id="PS50850"/>
    </source>
</evidence>
<dbReference type="EMBL" id="MGEA01000085">
    <property type="protein sequence ID" value="OGL72761.1"/>
    <property type="molecule type" value="Genomic_DNA"/>
</dbReference>
<dbReference type="SUPFAM" id="SSF103473">
    <property type="entry name" value="MFS general substrate transporter"/>
    <property type="match status" value="1"/>
</dbReference>
<keyword evidence="3" id="KW-1003">Cell membrane</keyword>